<evidence type="ECO:0000313" key="3">
    <source>
        <dbReference type="EMBL" id="XCM83531.1"/>
    </source>
</evidence>
<sequence>MSGPAFAALATAVVAGWLALYRLPFNDPARRRRTALWLAGRTGLRPEAAFAVFGTAVYLVLGALALTVLLACTPLALHRLFAPPAPGTALALLLAVLGTSSANILGVSLLYRADPRVDVPGEIARIQWIASVLALPRHYRWIIPAAAALFEEVLFRGVILLGMAELGSGPVPALAFSTCLFAAGQVALVSTRVQAYVLGTSSLTLGVVGGLLTWATGGVLPALVLHMSFAGFYTNLSAASTPGARTAPGRLSL</sequence>
<organism evidence="3">
    <name type="scientific">Kitasatospora camelliae</name>
    <dbReference type="NCBI Taxonomy" id="3156397"/>
    <lineage>
        <taxon>Bacteria</taxon>
        <taxon>Bacillati</taxon>
        <taxon>Actinomycetota</taxon>
        <taxon>Actinomycetes</taxon>
        <taxon>Kitasatosporales</taxon>
        <taxon>Streptomycetaceae</taxon>
        <taxon>Kitasatospora</taxon>
    </lineage>
</organism>
<dbReference type="GO" id="GO:0080120">
    <property type="term" value="P:CAAX-box protein maturation"/>
    <property type="evidence" value="ECO:0007669"/>
    <property type="project" value="UniProtKB-ARBA"/>
</dbReference>
<protein>
    <submittedName>
        <fullName evidence="3">CPBP family intramembrane glutamic endopeptidase</fullName>
        <ecNumber evidence="3">3.4.-.-</ecNumber>
    </submittedName>
</protein>
<dbReference type="Pfam" id="PF02517">
    <property type="entry name" value="Rce1-like"/>
    <property type="match status" value="1"/>
</dbReference>
<feature type="domain" description="CAAX prenyl protease 2/Lysostaphin resistance protein A-like" evidence="2">
    <location>
        <begin position="144"/>
        <end position="229"/>
    </location>
</feature>
<keyword evidence="3" id="KW-0378">Hydrolase</keyword>
<feature type="transmembrane region" description="Helical" evidence="1">
    <location>
        <begin position="48"/>
        <end position="77"/>
    </location>
</feature>
<reference evidence="3" key="1">
    <citation type="submission" date="2024-06" db="EMBL/GenBank/DDBJ databases">
        <title>The genome sequences of Kitasatospora sp. strain HUAS MG31.</title>
        <authorList>
            <person name="Mo P."/>
        </authorList>
    </citation>
    <scope>NUCLEOTIDE SEQUENCE</scope>
    <source>
        <strain evidence="3">HUAS MG31</strain>
    </source>
</reference>
<dbReference type="EMBL" id="CP159872">
    <property type="protein sequence ID" value="XCM83531.1"/>
    <property type="molecule type" value="Genomic_DNA"/>
</dbReference>
<feature type="transmembrane region" description="Helical" evidence="1">
    <location>
        <begin position="170"/>
        <end position="191"/>
    </location>
</feature>
<proteinExistence type="predicted"/>
<dbReference type="EC" id="3.4.-.-" evidence="3"/>
<evidence type="ECO:0000259" key="2">
    <source>
        <dbReference type="Pfam" id="PF02517"/>
    </source>
</evidence>
<evidence type="ECO:0000256" key="1">
    <source>
        <dbReference type="SAM" id="Phobius"/>
    </source>
</evidence>
<keyword evidence="1" id="KW-0812">Transmembrane</keyword>
<accession>A0AAU8K5J7</accession>
<dbReference type="GO" id="GO:0004175">
    <property type="term" value="F:endopeptidase activity"/>
    <property type="evidence" value="ECO:0007669"/>
    <property type="project" value="UniProtKB-ARBA"/>
</dbReference>
<dbReference type="RefSeq" id="WP_354644467.1">
    <property type="nucleotide sequence ID" value="NZ_CP159872.1"/>
</dbReference>
<dbReference type="InterPro" id="IPR003675">
    <property type="entry name" value="Rce1/LyrA-like_dom"/>
</dbReference>
<feature type="transmembrane region" description="Helical" evidence="1">
    <location>
        <begin position="203"/>
        <end position="225"/>
    </location>
</feature>
<feature type="transmembrane region" description="Helical" evidence="1">
    <location>
        <begin position="89"/>
        <end position="111"/>
    </location>
</feature>
<feature type="transmembrane region" description="Helical" evidence="1">
    <location>
        <begin position="6"/>
        <end position="23"/>
    </location>
</feature>
<keyword evidence="1" id="KW-1133">Transmembrane helix</keyword>
<name>A0AAU8K5J7_9ACTN</name>
<gene>
    <name evidence="3" type="ORF">ABWK59_33730</name>
</gene>
<keyword evidence="1" id="KW-0472">Membrane</keyword>
<dbReference type="AlphaFoldDB" id="A0AAU8K5J7"/>
<dbReference type="KEGG" id="kcm:ABWK59_33730"/>